<comment type="caution">
    <text evidence="2">The sequence shown here is derived from an EMBL/GenBank/DDBJ whole genome shotgun (WGS) entry which is preliminary data.</text>
</comment>
<gene>
    <name evidence="2" type="ORF">JYU34_021757</name>
</gene>
<evidence type="ECO:0000313" key="2">
    <source>
        <dbReference type="EMBL" id="KAG7295536.1"/>
    </source>
</evidence>
<dbReference type="InterPro" id="IPR002110">
    <property type="entry name" value="Ankyrin_rpt"/>
</dbReference>
<dbReference type="InterPro" id="IPR036770">
    <property type="entry name" value="Ankyrin_rpt-contain_sf"/>
</dbReference>
<evidence type="ECO:0008006" key="4">
    <source>
        <dbReference type="Google" id="ProtNLM"/>
    </source>
</evidence>
<dbReference type="Proteomes" id="UP000823941">
    <property type="component" value="Chromosome 30"/>
</dbReference>
<feature type="compositionally biased region" description="Basic and acidic residues" evidence="1">
    <location>
        <begin position="202"/>
        <end position="223"/>
    </location>
</feature>
<sequence length="372" mass="40743">MSPSGIAAQEGHEECVMWLLQYGADPLQADHCGRTPAKVAWRAGHANICRLLERFTAPSAPAEDTPVAASRASNGISLSLSVCVSVCHANICRLLERFTAPSAPAEDTPVAASRGSPDYKRRSVHSSNSTKSSSNLTATSTRSHHDDTDEKASRAHLSLSFAQQVARCGRRERDRDNAIPEHRAVEQDANLRSYLANEKDFELRNTSERDRRRDQRHLCDRESTSPLYASPPHSPLCSPVVHDNGSQPASLTPHPAVTDQHFNRDTHMRIILGRDSKPPPDKSEGAGRSRYTRLVSTLGRARGRIFKKTKGKRNGIVTNPAMRLVNNVKNGLDSAAANIRRTGVALAASAGSNNPAVKSNAFQFQWRRETPL</sequence>
<feature type="compositionally biased region" description="Low complexity" evidence="1">
    <location>
        <begin position="125"/>
        <end position="141"/>
    </location>
</feature>
<feature type="region of interest" description="Disordered" evidence="1">
    <location>
        <begin position="166"/>
        <end position="185"/>
    </location>
</feature>
<reference evidence="2 3" key="1">
    <citation type="submission" date="2021-06" db="EMBL/GenBank/DDBJ databases">
        <title>A haploid diamondback moth (Plutella xylostella L.) genome assembly resolves 31 chromosomes and identifies a diamide resistance mutation.</title>
        <authorList>
            <person name="Ward C.M."/>
            <person name="Perry K.D."/>
            <person name="Baker G."/>
            <person name="Powis K."/>
            <person name="Heckel D.G."/>
            <person name="Baxter S.W."/>
        </authorList>
    </citation>
    <scope>NUCLEOTIDE SEQUENCE [LARGE SCALE GENOMIC DNA]</scope>
    <source>
        <strain evidence="2 3">LV</strain>
        <tissue evidence="2">Single pupa</tissue>
    </source>
</reference>
<feature type="compositionally biased region" description="Basic and acidic residues" evidence="1">
    <location>
        <begin position="143"/>
        <end position="153"/>
    </location>
</feature>
<dbReference type="EMBL" id="JAHIBW010000030">
    <property type="protein sequence ID" value="KAG7295536.1"/>
    <property type="molecule type" value="Genomic_DNA"/>
</dbReference>
<dbReference type="SUPFAM" id="SSF48403">
    <property type="entry name" value="Ankyrin repeat"/>
    <property type="match status" value="1"/>
</dbReference>
<dbReference type="Pfam" id="PF13637">
    <property type="entry name" value="Ank_4"/>
    <property type="match status" value="1"/>
</dbReference>
<dbReference type="Gene3D" id="1.25.40.20">
    <property type="entry name" value="Ankyrin repeat-containing domain"/>
    <property type="match status" value="1"/>
</dbReference>
<feature type="compositionally biased region" description="Basic and acidic residues" evidence="1">
    <location>
        <begin position="270"/>
        <end position="287"/>
    </location>
</feature>
<feature type="region of interest" description="Disordered" evidence="1">
    <location>
        <begin position="202"/>
        <end position="262"/>
    </location>
</feature>
<evidence type="ECO:0000256" key="1">
    <source>
        <dbReference type="SAM" id="MobiDB-lite"/>
    </source>
</evidence>
<feature type="compositionally biased region" description="Basic and acidic residues" evidence="1">
    <location>
        <begin position="169"/>
        <end position="185"/>
    </location>
</feature>
<keyword evidence="3" id="KW-1185">Reference proteome</keyword>
<feature type="region of interest" description="Disordered" evidence="1">
    <location>
        <begin position="104"/>
        <end position="156"/>
    </location>
</feature>
<organism evidence="2 3">
    <name type="scientific">Plutella xylostella</name>
    <name type="common">Diamondback moth</name>
    <name type="synonym">Plutella maculipennis</name>
    <dbReference type="NCBI Taxonomy" id="51655"/>
    <lineage>
        <taxon>Eukaryota</taxon>
        <taxon>Metazoa</taxon>
        <taxon>Ecdysozoa</taxon>
        <taxon>Arthropoda</taxon>
        <taxon>Hexapoda</taxon>
        <taxon>Insecta</taxon>
        <taxon>Pterygota</taxon>
        <taxon>Neoptera</taxon>
        <taxon>Endopterygota</taxon>
        <taxon>Lepidoptera</taxon>
        <taxon>Glossata</taxon>
        <taxon>Ditrysia</taxon>
        <taxon>Yponomeutoidea</taxon>
        <taxon>Plutellidae</taxon>
        <taxon>Plutella</taxon>
    </lineage>
</organism>
<protein>
    <recommendedName>
        <fullName evidence="4">Ankyrin repeat protein</fullName>
    </recommendedName>
</protein>
<name>A0ABQ7PRC5_PLUXY</name>
<accession>A0ABQ7PRC5</accession>
<proteinExistence type="predicted"/>
<feature type="region of interest" description="Disordered" evidence="1">
    <location>
        <begin position="270"/>
        <end position="289"/>
    </location>
</feature>
<evidence type="ECO:0000313" key="3">
    <source>
        <dbReference type="Proteomes" id="UP000823941"/>
    </source>
</evidence>